<evidence type="ECO:0000256" key="1">
    <source>
        <dbReference type="ARBA" id="ARBA00006745"/>
    </source>
</evidence>
<comment type="similarity">
    <text evidence="1">Belongs to the metallo-dependent hydrolases superfamily. ATZ/TRZ family.</text>
</comment>
<dbReference type="GO" id="GO:0016810">
    <property type="term" value="F:hydrolase activity, acting on carbon-nitrogen (but not peptide) bonds"/>
    <property type="evidence" value="ECO:0007669"/>
    <property type="project" value="InterPro"/>
</dbReference>
<dbReference type="KEGG" id="hmi:soil367_16645"/>
<dbReference type="SUPFAM" id="SSF51556">
    <property type="entry name" value="Metallo-dependent hydrolases"/>
    <property type="match status" value="1"/>
</dbReference>
<keyword evidence="2 4" id="KW-0378">Hydrolase</keyword>
<dbReference type="Gene3D" id="2.30.40.10">
    <property type="entry name" value="Urease, subunit C, domain 1"/>
    <property type="match status" value="2"/>
</dbReference>
<evidence type="ECO:0000313" key="5">
    <source>
        <dbReference type="Proteomes" id="UP000298049"/>
    </source>
</evidence>
<dbReference type="InterPro" id="IPR032466">
    <property type="entry name" value="Metal_Hydrolase"/>
</dbReference>
<dbReference type="EMBL" id="CP031093">
    <property type="protein sequence ID" value="QCF28008.1"/>
    <property type="molecule type" value="Genomic_DNA"/>
</dbReference>
<organism evidence="4 5">
    <name type="scientific">Hydrocarboniclastica marina</name>
    <dbReference type="NCBI Taxonomy" id="2259620"/>
    <lineage>
        <taxon>Bacteria</taxon>
        <taxon>Pseudomonadati</taxon>
        <taxon>Pseudomonadota</taxon>
        <taxon>Gammaproteobacteria</taxon>
        <taxon>Alteromonadales</taxon>
        <taxon>Alteromonadaceae</taxon>
        <taxon>Hydrocarboniclastica</taxon>
    </lineage>
</organism>
<dbReference type="CDD" id="cd01298">
    <property type="entry name" value="ATZ_TRZ_like"/>
    <property type="match status" value="1"/>
</dbReference>
<dbReference type="OrthoDB" id="9807210at2"/>
<evidence type="ECO:0000256" key="2">
    <source>
        <dbReference type="ARBA" id="ARBA00022801"/>
    </source>
</evidence>
<gene>
    <name evidence="4" type="ORF">soil367_16645</name>
</gene>
<accession>A0A4P7XLN3</accession>
<reference evidence="4 5" key="1">
    <citation type="submission" date="2018-07" db="EMBL/GenBank/DDBJ databases">
        <title>Marsedoiliclastica nanhaica gen. nov. sp. nov., a novel marine hydrocarbonoclastic bacterium isolated from an in-situ enriched hydrocarbon-degrading consortium in deep-sea sediment.</title>
        <authorList>
            <person name="Dong C."/>
            <person name="Ma T."/>
            <person name="Liu R."/>
            <person name="Shao Z."/>
        </authorList>
    </citation>
    <scope>NUCLEOTIDE SEQUENCE [LARGE SCALE GENOMIC DNA]</scope>
    <source>
        <strain evidence="5">soil36-7</strain>
    </source>
</reference>
<proteinExistence type="inferred from homology"/>
<dbReference type="RefSeq" id="WP_136550133.1">
    <property type="nucleotide sequence ID" value="NZ_CP031093.1"/>
</dbReference>
<sequence>MSAYLIHDAEAVMTGHLGAEARAGRVDIRVRDGVITEMGQDLPPHADDERLDARGCVVYPGWINTHHHLFQSLLKGIPGGINQPLSKWLGAVPQPRLERMTPELVRIAATVGLAELLLSGTTTCADHHYVYAPGIGAEGTAALFEVAEELGVRLVVCRGAATLVPGPNDFPQSMKPETVGGVIREVETLSTRYHQRGPRPLRQVVMAPTTPTFSVRPADLRPLAEAARAMGLRLHTHLSETKDYVTHCRERHNCTPVEFCARHDWLGPDVWFAHMVHATDEELRLMAQTGTGVSHCPQSNCRLGSGMARVPNMAAAGIPISLGVDGAAGNEAADMIQEVHMAWLLHRALGGPDATKVEDVIHWATAGGAQVLGFEGVGVLAPGMAADLAVYDLGQPRYFGLHDPAVAPVVAGGSAKVRHLLMDGTPRVVNGTIPGLDLDRLQALAAEAVTRLH</sequence>
<dbReference type="Proteomes" id="UP000298049">
    <property type="component" value="Chromosome"/>
</dbReference>
<dbReference type="SUPFAM" id="SSF51338">
    <property type="entry name" value="Composite domain of metallo-dependent hydrolases"/>
    <property type="match status" value="1"/>
</dbReference>
<name>A0A4P7XLN3_9ALTE</name>
<dbReference type="InterPro" id="IPR006680">
    <property type="entry name" value="Amidohydro-rel"/>
</dbReference>
<dbReference type="InterPro" id="IPR011059">
    <property type="entry name" value="Metal-dep_hydrolase_composite"/>
</dbReference>
<evidence type="ECO:0000259" key="3">
    <source>
        <dbReference type="Pfam" id="PF01979"/>
    </source>
</evidence>
<dbReference type="AlphaFoldDB" id="A0A4P7XLN3"/>
<dbReference type="NCBIfam" id="NF009059">
    <property type="entry name" value="PRK12393.1"/>
    <property type="match status" value="1"/>
</dbReference>
<feature type="domain" description="Amidohydrolase-related" evidence="3">
    <location>
        <begin position="57"/>
        <end position="411"/>
    </location>
</feature>
<dbReference type="PANTHER" id="PTHR43794:SF11">
    <property type="entry name" value="AMIDOHYDROLASE-RELATED DOMAIN-CONTAINING PROTEIN"/>
    <property type="match status" value="1"/>
</dbReference>
<dbReference type="InterPro" id="IPR050287">
    <property type="entry name" value="MTA/SAH_deaminase"/>
</dbReference>
<evidence type="ECO:0000313" key="4">
    <source>
        <dbReference type="EMBL" id="QCF28008.1"/>
    </source>
</evidence>
<protein>
    <submittedName>
        <fullName evidence="4">Amidohydrolase</fullName>
    </submittedName>
</protein>
<dbReference type="PANTHER" id="PTHR43794">
    <property type="entry name" value="AMINOHYDROLASE SSNA-RELATED"/>
    <property type="match status" value="1"/>
</dbReference>
<dbReference type="Gene3D" id="3.20.20.140">
    <property type="entry name" value="Metal-dependent hydrolases"/>
    <property type="match status" value="1"/>
</dbReference>
<dbReference type="Pfam" id="PF01979">
    <property type="entry name" value="Amidohydro_1"/>
    <property type="match status" value="1"/>
</dbReference>
<keyword evidence="5" id="KW-1185">Reference proteome</keyword>